<feature type="repeat" description="WD" evidence="3">
    <location>
        <begin position="443"/>
        <end position="486"/>
    </location>
</feature>
<feature type="repeat" description="WD" evidence="3">
    <location>
        <begin position="490"/>
        <end position="524"/>
    </location>
</feature>
<dbReference type="PANTHER" id="PTHR19847:SF7">
    <property type="entry name" value="DDB1- AND CUL4-ASSOCIATED FACTOR 11"/>
    <property type="match status" value="1"/>
</dbReference>
<dbReference type="Proteomes" id="UP000008062">
    <property type="component" value="Chromosome 13"/>
</dbReference>
<dbReference type="SMART" id="SM00320">
    <property type="entry name" value="WD40"/>
    <property type="match status" value="6"/>
</dbReference>
<evidence type="ECO:0000256" key="3">
    <source>
        <dbReference type="PROSITE-ProRule" id="PRU00221"/>
    </source>
</evidence>
<dbReference type="PROSITE" id="PS50082">
    <property type="entry name" value="WD_REPEATS_2"/>
    <property type="match status" value="4"/>
</dbReference>
<dbReference type="OrthoDB" id="63070at2759"/>
<dbReference type="InterPro" id="IPR020472">
    <property type="entry name" value="WD40_PAC1"/>
</dbReference>
<dbReference type="KEGG" id="ztr:MYCGRDRAFT_97336"/>
<dbReference type="eggNOG" id="KOG0266">
    <property type="taxonomic scope" value="Eukaryota"/>
</dbReference>
<dbReference type="InterPro" id="IPR036322">
    <property type="entry name" value="WD40_repeat_dom_sf"/>
</dbReference>
<dbReference type="STRING" id="336722.F9XPW5"/>
<dbReference type="GO" id="GO:0080008">
    <property type="term" value="C:Cul4-RING E3 ubiquitin ligase complex"/>
    <property type="evidence" value="ECO:0007669"/>
    <property type="project" value="TreeGrafter"/>
</dbReference>
<dbReference type="InterPro" id="IPR015943">
    <property type="entry name" value="WD40/YVTN_repeat-like_dom_sf"/>
</dbReference>
<dbReference type="PROSITE" id="PS50294">
    <property type="entry name" value="WD_REPEATS_REGION"/>
    <property type="match status" value="2"/>
</dbReference>
<dbReference type="AlphaFoldDB" id="F9XPW5"/>
<dbReference type="Gene3D" id="2.130.10.10">
    <property type="entry name" value="YVTN repeat-like/Quinoprotein amine dehydrogenase"/>
    <property type="match status" value="1"/>
</dbReference>
<evidence type="ECO:0000256" key="1">
    <source>
        <dbReference type="ARBA" id="ARBA00022574"/>
    </source>
</evidence>
<feature type="compositionally biased region" description="Acidic residues" evidence="4">
    <location>
        <begin position="102"/>
        <end position="115"/>
    </location>
</feature>
<protein>
    <submittedName>
        <fullName evidence="5">Uncharacterized protein</fullName>
    </submittedName>
</protein>
<feature type="compositionally biased region" description="Acidic residues" evidence="4">
    <location>
        <begin position="177"/>
        <end position="189"/>
    </location>
</feature>
<feature type="repeat" description="WD" evidence="3">
    <location>
        <begin position="408"/>
        <end position="442"/>
    </location>
</feature>
<dbReference type="GeneID" id="13400840"/>
<feature type="repeat" description="WD" evidence="3">
    <location>
        <begin position="587"/>
        <end position="608"/>
    </location>
</feature>
<evidence type="ECO:0000313" key="6">
    <source>
        <dbReference type="Proteomes" id="UP000008062"/>
    </source>
</evidence>
<dbReference type="PRINTS" id="PR00320">
    <property type="entry name" value="GPROTEINBRPT"/>
</dbReference>
<reference evidence="5 6" key="1">
    <citation type="journal article" date="2011" name="PLoS Genet.">
        <title>Finished genome of the fungal wheat pathogen Mycosphaerella graminicola reveals dispensome structure, chromosome plasticity, and stealth pathogenesis.</title>
        <authorList>
            <person name="Goodwin S.B."/>
            <person name="Ben M'barek S."/>
            <person name="Dhillon B."/>
            <person name="Wittenberg A.H.J."/>
            <person name="Crane C.F."/>
            <person name="Hane J.K."/>
            <person name="Foster A.J."/>
            <person name="Van der Lee T.A.J."/>
            <person name="Grimwood J."/>
            <person name="Aerts A."/>
            <person name="Antoniw J."/>
            <person name="Bailey A."/>
            <person name="Bluhm B."/>
            <person name="Bowler J."/>
            <person name="Bristow J."/>
            <person name="van der Burgt A."/>
            <person name="Canto-Canche B."/>
            <person name="Churchill A.C.L."/>
            <person name="Conde-Ferraez L."/>
            <person name="Cools H.J."/>
            <person name="Coutinho P.M."/>
            <person name="Csukai M."/>
            <person name="Dehal P."/>
            <person name="De Wit P."/>
            <person name="Donzelli B."/>
            <person name="van de Geest H.C."/>
            <person name="van Ham R.C.H.J."/>
            <person name="Hammond-Kosack K.E."/>
            <person name="Henrissat B."/>
            <person name="Kilian A."/>
            <person name="Kobayashi A.K."/>
            <person name="Koopmann E."/>
            <person name="Kourmpetis Y."/>
            <person name="Kuzniar A."/>
            <person name="Lindquist E."/>
            <person name="Lombard V."/>
            <person name="Maliepaard C."/>
            <person name="Martins N."/>
            <person name="Mehrabi R."/>
            <person name="Nap J.P.H."/>
            <person name="Ponomarenko A."/>
            <person name="Rudd J.J."/>
            <person name="Salamov A."/>
            <person name="Schmutz J."/>
            <person name="Schouten H.J."/>
            <person name="Shapiro H."/>
            <person name="Stergiopoulos I."/>
            <person name="Torriani S.F.F."/>
            <person name="Tu H."/>
            <person name="de Vries R.P."/>
            <person name="Waalwijk C."/>
            <person name="Ware S.B."/>
            <person name="Wiebenga A."/>
            <person name="Zwiers L.-H."/>
            <person name="Oliver R.P."/>
            <person name="Grigoriev I.V."/>
            <person name="Kema G.H.J."/>
        </authorList>
    </citation>
    <scope>NUCLEOTIDE SEQUENCE [LARGE SCALE GENOMIC DNA]</scope>
    <source>
        <strain evidence="6">CBS 115943 / IPO323</strain>
    </source>
</reference>
<dbReference type="InParanoid" id="F9XPW5"/>
<dbReference type="RefSeq" id="XP_003847563.1">
    <property type="nucleotide sequence ID" value="XM_003847515.1"/>
</dbReference>
<proteinExistence type="predicted"/>
<dbReference type="HOGENOM" id="CLU_014280_1_0_1"/>
<feature type="region of interest" description="Disordered" evidence="4">
    <location>
        <begin position="49"/>
        <end position="139"/>
    </location>
</feature>
<keyword evidence="2" id="KW-0677">Repeat</keyword>
<dbReference type="GO" id="GO:0043161">
    <property type="term" value="P:proteasome-mediated ubiquitin-dependent protein catabolic process"/>
    <property type="evidence" value="ECO:0007669"/>
    <property type="project" value="TreeGrafter"/>
</dbReference>
<accession>F9XPW5</accession>
<evidence type="ECO:0000256" key="4">
    <source>
        <dbReference type="SAM" id="MobiDB-lite"/>
    </source>
</evidence>
<evidence type="ECO:0000313" key="5">
    <source>
        <dbReference type="EMBL" id="EGP82539.1"/>
    </source>
</evidence>
<evidence type="ECO:0000256" key="2">
    <source>
        <dbReference type="ARBA" id="ARBA00022737"/>
    </source>
</evidence>
<dbReference type="PANTHER" id="PTHR19847">
    <property type="entry name" value="DDB1- AND CUL4-ASSOCIATED FACTOR 11"/>
    <property type="match status" value="1"/>
</dbReference>
<dbReference type="EMBL" id="CM001208">
    <property type="protein sequence ID" value="EGP82539.1"/>
    <property type="molecule type" value="Genomic_DNA"/>
</dbReference>
<dbReference type="FunFam" id="2.130.10.10:FF:000557">
    <property type="entry name" value="WD repeat protein"/>
    <property type="match status" value="1"/>
</dbReference>
<feature type="compositionally biased region" description="Acidic residues" evidence="4">
    <location>
        <begin position="755"/>
        <end position="808"/>
    </location>
</feature>
<feature type="region of interest" description="Disordered" evidence="4">
    <location>
        <begin position="1"/>
        <end position="22"/>
    </location>
</feature>
<keyword evidence="1 3" id="KW-0853">WD repeat</keyword>
<organism evidence="5 6">
    <name type="scientific">Zymoseptoria tritici (strain CBS 115943 / IPO323)</name>
    <name type="common">Speckled leaf blotch fungus</name>
    <name type="synonym">Septoria tritici</name>
    <dbReference type="NCBI Taxonomy" id="336722"/>
    <lineage>
        <taxon>Eukaryota</taxon>
        <taxon>Fungi</taxon>
        <taxon>Dikarya</taxon>
        <taxon>Ascomycota</taxon>
        <taxon>Pezizomycotina</taxon>
        <taxon>Dothideomycetes</taxon>
        <taxon>Dothideomycetidae</taxon>
        <taxon>Mycosphaerellales</taxon>
        <taxon>Mycosphaerellaceae</taxon>
        <taxon>Zymoseptoria</taxon>
    </lineage>
</organism>
<feature type="compositionally biased region" description="Low complexity" evidence="4">
    <location>
        <begin position="1"/>
        <end position="13"/>
    </location>
</feature>
<feature type="compositionally biased region" description="Acidic residues" evidence="4">
    <location>
        <begin position="58"/>
        <end position="74"/>
    </location>
</feature>
<dbReference type="Pfam" id="PF00400">
    <property type="entry name" value="WD40"/>
    <property type="match status" value="4"/>
</dbReference>
<name>F9XPW5_ZYMTI</name>
<feature type="compositionally biased region" description="Low complexity" evidence="4">
    <location>
        <begin position="116"/>
        <end position="139"/>
    </location>
</feature>
<feature type="region of interest" description="Disordered" evidence="4">
    <location>
        <begin position="735"/>
        <end position="808"/>
    </location>
</feature>
<dbReference type="InterPro" id="IPR051859">
    <property type="entry name" value="DCAF"/>
</dbReference>
<dbReference type="OMA" id="FGQWTIT"/>
<sequence>MSAADNNPSPAASRQIETDDDDMDFEVSINIRGAICGGERGADVFAWQTQSESVTDADNYEDVSEYDEQEDDEAATTLYFDAEEGTLRTANGDQIEITMDGDAVEEEVEDDDEAEGGAAEGAEGTQTPQPAAQPQQRAQTITITQQQILQLLSQAGIRGVLQPGGGIRGAARRGQAEVDEDDDEDEDAEGYSYAGYDRRRLRRRRPSFEGDRYPPIPNEKGKELMESGTFGHNDRCEHTACGMPFSDDTMRKRRRLSRRMLDREMGVENRGRARALNGLASQTLIPGSKADLIINLNARCYSGQFSEDGSFFFACGQDFKVRMYDTSNPYDWKYYNTVNYYGGQWTITDASLSPDNKLLAYSSIRSQVCLANTEKGDTSDPRLLDFADMGSGRSGATGWGRSRGHFGIWSLRFSGDGSEIVAGTSDQSVYVYDLEAQRSILRIPGHMDDVNAVCFGDKMSPHILYSGSDDTTLKVWDRRSLASMRPAGMFLGHTEGLTYIDSKGDGRYVISNAKDQTCKLWDLRKMISTDKGENINPQDYTTNFDYRFSPYDTNDHRPHPHDCSLVTFRGHRVLKTLIRCHFSPPTSTDQRYIYSGSHDGKIYVWNLDGTKAGEPINVLAATKNSRPVSDERFVDRYDYYGRGGVWKTIVRDASWHPHAPVIAATSWNGWDHGLGTCTVHSWNGGDDGESVDEIGEIPAEGDHRDVEGGRLGSAPMGARVTAQLRHDARFYASGVAQDARSQRSRGARMMGGLGDGDEDDELGEDDIDQGWESASDDEEEEEDDEEDGGEEMEYEGVDDDGDVEFAEE</sequence>
<dbReference type="SUPFAM" id="SSF50978">
    <property type="entry name" value="WD40 repeat-like"/>
    <property type="match status" value="1"/>
</dbReference>
<feature type="region of interest" description="Disordered" evidence="4">
    <location>
        <begin position="692"/>
        <end position="714"/>
    </location>
</feature>
<gene>
    <name evidence="5" type="ORF">MYCGRDRAFT_97336</name>
</gene>
<dbReference type="InterPro" id="IPR001680">
    <property type="entry name" value="WD40_rpt"/>
</dbReference>
<feature type="region of interest" description="Disordered" evidence="4">
    <location>
        <begin position="163"/>
        <end position="192"/>
    </location>
</feature>
<keyword evidence="6" id="KW-1185">Reference proteome</keyword>